<sequence length="2401" mass="268264">MIVKKWLQRLFIFVFIFAFVFGDFANTGVFSKGTLQVQAADTIKDYKETGHKLHSNTDMGAVAIDEVGHKSTTPFRKFVMDDADDGNKRVICGYAVGRGHPGDTYTKKVVFASNWKSTKSNDAEFIHNTTAIAKGLCWFYEDVKPSNATERESYFIQTYVWAESMGKNVKTALTQLAASKGWNYQKKILPLYNKVKKRKVEGYVVVYRNTKCKDGNTITHQPYFRWVKTKPEYDTVTAKETGKVSKEVSVEVTKTDSTTKKAVSGAKFKATTKDVDGKALTVNLTTGSNGKASSKVTRTFSAQRSAEKKYVTNWDKLTEKQKEKCKNDGNYPDKSLAQAAAKKEAAKNAADEAAKAKANFSANWKIEEVSVPNHIIKVNGKVKSVTKKETGNTVSISYTFSDTPKYGSISLYKTCKESYSADLSLEGAVYTVYNNSSCAKGTEVSSINISKQTENGKTVYKGNSGKLTAGSYWGKETWAPNGFEKDPEAHKFILYDNGSSDTLLAKEESGKTITSLTSNEEAKKGTVTITKYVNDLVNETGIKPEKGIEFTLKAVSKFSEDTPYTDGVAKTTAQDGTASWEDVPYGYYTLTLTSKGLPKNMTKVGPFSLHIEDDTDANKNDIYSGRNIVLGKTSDSGETVDELLPCSVTIHKVMSKTELSGTKTYHPEKGAKFAIYDTDGNMIGKPFTTNENGYAKSAAIKAAGSYVLKQIEGTASYKFMEDKPFTVTEEDLGNEDGTATTFEYTVDNTYQGDRIYLDKYKVAFDQDREEYDEEGRTVEPDAGFAVMNVSSISKADLADLRENGEDWTQEERNAFVQKYADAVLATMQTDEAGKASVDIDCVEDKDGRMHSAIGEDGFVIVQTSGTTGYYLSGPIFSADLKRKENEGSMQWSGEKNNYQEINYGIATFKKFKTKDEKTVEPEAGAQFKVLKNDGTYLKDPDKKEVICEADKEGKVSIPWLLPGVYSLKQTDGSKFHERLNEENNEDAVFVVREDDCVFSKKEMTAFVKGNTLTKEQEKHILTLGDEDGRYTDKELPISLSIEKHSTHTGVLLKDAEFTLYQKEGDDWKELGKYYTGDGKDGTEIGRVTVKGLSFGTYKIKETKAPAGYLLSEEDTGKDSSDPDSPYQEKVITIDADHVAETDGEIVFRANKSNADSAYSRFNDSPIYGRIRINKTGNVMTGYASGTEEFTYKDTGVAGAVYALYAGENIMDDAGNVIWKKDEKIDEVTTDSKGYADFTNKKTSYTKNFFMGHYYIKETKAPDGFDVDTETHEVVLTWDAGAKDLDIGSWQPDDENFKEQPSHGDYFLCTGEQLNPYIVNAQKVIFTYEKAPASAKAVYDVSADRVGTKANPTPADSKSTVVLWQDPEDEGTFYVSTQTTKQEVKFNKISSSMFYKCQKLRSVIFHHVDTSNMIHADKMFSYCTKLTSLNLSNWETGSLNSTVGMFANSGVLKKIYVGDTDQKVPNTEPTETGIYTVPKQEFYLYTDPDTEDEETLAARKLTADSFNYALCYSDGEGESITDLTDDDIASISPEYPTFADDKSKRSGKLEVTIQLKESSPYYAKAEDGGEGHPGILKVTIDVKDPATLKLDPKVDEHPETEADVEDTQRSISLSLLKIDAAKKGAADAEDSGLSATFKVYAATDLKSYDGKTIIKEGDFIKTIKSIDKDTDDGGRAGMDKLPIGYYTVNPDAKNLYKIVEVIPPRGYSLYPQEEKNTAYIPNIDYLNLSSNEVVSKVNAANLDTISATYNLAENTYTFALTFSDIKTPTITKNWGEEKTQGFVKEEDRPNSLTIHMYTDKEKTNLYKTITLTKEKGWIYAFDDDIDLSKYYYEEVVPDDAVWKKDTREYEDGYFKDSETNCVTFYNWEETPSDEPVIPSVTKYWEDNDNAPKKRPKEIKVNLLQNGVVLDDYSTVLNESNNWTFTVKEDKSLPKYDDVGREYVYTWEEDTSGLPKDYELTDTKTTTSSDSQYTYIHTDLTNTYAQYTSAQIAKSWNDEENLYNLRPDSVTVHLLADGERVEKLTLEQSDGTTTDITDGNVVLSEKNNWSAKTINLPKYKGSQKIEYTWEEEDVPDYELSSNVTVTKDADSVTERTETSLINKSNPRLGSVSVSKMIPVESLDLRHGDLSFTFTITGETVHEKEYTDKQTVTFTKNTVSDEDNVITINGKKYLVLFVSFDDLDWGDYKITESGSESRYEFNKISDLENATAGKEEDGTPYIAFTVDKDHQEFGGTFENAAISSSIKVIKRGNSKTKKLKGVTFKIEKILADKKTELVATKETDENGEILFDNLDPGDYVLTETKTLPGYTLMKDSINVTVPMALTTKEAEDMKADTSKGKYDKAKDLYYFYDLTYDVDNEKTPTPPLTGGFENWLSYLPIVLAMALFIGLGIYQMKKRKKPIK</sequence>
<dbReference type="InterPro" id="IPR008454">
    <property type="entry name" value="Collagen-bd_Cna-like_B-typ_dom"/>
</dbReference>
<keyword evidence="7" id="KW-0176">Collagen</keyword>
<dbReference type="Pfam" id="PF03382">
    <property type="entry name" value="DUF285"/>
    <property type="match status" value="1"/>
</dbReference>
<protein>
    <submittedName>
        <fullName evidence="7">Collagen adhesin</fullName>
    </submittedName>
</protein>
<feature type="domain" description="CNA-B" evidence="5">
    <location>
        <begin position="1878"/>
        <end position="1958"/>
    </location>
</feature>
<evidence type="ECO:0000256" key="2">
    <source>
        <dbReference type="ARBA" id="ARBA00022525"/>
    </source>
</evidence>
<dbReference type="Pfam" id="PF17802">
    <property type="entry name" value="SpaA"/>
    <property type="match status" value="5"/>
</dbReference>
<organism evidence="7 8">
    <name type="scientific">Anaerobutyricum hallii</name>
    <dbReference type="NCBI Taxonomy" id="39488"/>
    <lineage>
        <taxon>Bacteria</taxon>
        <taxon>Bacillati</taxon>
        <taxon>Bacillota</taxon>
        <taxon>Clostridia</taxon>
        <taxon>Lachnospirales</taxon>
        <taxon>Lachnospiraceae</taxon>
        <taxon>Anaerobutyricum</taxon>
    </lineage>
</organism>
<reference evidence="7 8" key="1">
    <citation type="submission" date="2015-09" db="EMBL/GenBank/DDBJ databases">
        <authorList>
            <consortium name="Pathogen Informatics"/>
        </authorList>
    </citation>
    <scope>NUCLEOTIDE SEQUENCE [LARGE SCALE GENOMIC DNA]</scope>
    <source>
        <strain evidence="7 8">2789STDY5834835</strain>
    </source>
</reference>
<dbReference type="InterPro" id="IPR005046">
    <property type="entry name" value="DUF285"/>
</dbReference>
<dbReference type="InterPro" id="IPR041033">
    <property type="entry name" value="SpaA_PFL_dom_1"/>
</dbReference>
<dbReference type="Gene3D" id="2.60.40.10">
    <property type="entry name" value="Immunoglobulins"/>
    <property type="match status" value="6"/>
</dbReference>
<dbReference type="Proteomes" id="UP000095679">
    <property type="component" value="Unassembled WGS sequence"/>
</dbReference>
<feature type="transmembrane region" description="Helical" evidence="4">
    <location>
        <begin position="2372"/>
        <end position="2391"/>
    </location>
</feature>
<dbReference type="CDD" id="cd00222">
    <property type="entry name" value="CollagenBindB"/>
    <property type="match status" value="2"/>
</dbReference>
<feature type="domain" description="SpaA-like prealbumin fold" evidence="6">
    <location>
        <begin position="1195"/>
        <end position="1279"/>
    </location>
</feature>
<dbReference type="InterPro" id="IPR032675">
    <property type="entry name" value="LRR_dom_sf"/>
</dbReference>
<proteinExistence type="inferred from homology"/>
<feature type="domain" description="SpaA-like prealbumin fold" evidence="6">
    <location>
        <begin position="667"/>
        <end position="731"/>
    </location>
</feature>
<evidence type="ECO:0000256" key="3">
    <source>
        <dbReference type="ARBA" id="ARBA00022729"/>
    </source>
</evidence>
<feature type="domain" description="SpaA-like prealbumin fold" evidence="6">
    <location>
        <begin position="1038"/>
        <end position="1113"/>
    </location>
</feature>
<keyword evidence="2" id="KW-0964">Secreted</keyword>
<keyword evidence="4" id="KW-0812">Transmembrane</keyword>
<dbReference type="Pfam" id="PF05738">
    <property type="entry name" value="Cna_B"/>
    <property type="match status" value="3"/>
</dbReference>
<evidence type="ECO:0000259" key="6">
    <source>
        <dbReference type="Pfam" id="PF17802"/>
    </source>
</evidence>
<feature type="domain" description="SpaA-like prealbumin fold" evidence="6">
    <location>
        <begin position="420"/>
        <end position="500"/>
    </location>
</feature>
<keyword evidence="4" id="KW-0472">Membrane</keyword>
<dbReference type="InterPro" id="IPR013783">
    <property type="entry name" value="Ig-like_fold"/>
</dbReference>
<evidence type="ECO:0000313" key="7">
    <source>
        <dbReference type="EMBL" id="CUO76983.1"/>
    </source>
</evidence>
<evidence type="ECO:0000259" key="5">
    <source>
        <dbReference type="Pfam" id="PF05738"/>
    </source>
</evidence>
<dbReference type="SUPFAM" id="SSF49478">
    <property type="entry name" value="Cna protein B-type domain"/>
    <property type="match status" value="3"/>
</dbReference>
<dbReference type="Gene3D" id="2.60.40.1140">
    <property type="entry name" value="Collagen-binding surface protein Cna, B-type domain"/>
    <property type="match status" value="3"/>
</dbReference>
<dbReference type="EMBL" id="CYZL01000024">
    <property type="protein sequence ID" value="CUO76983.1"/>
    <property type="molecule type" value="Genomic_DNA"/>
</dbReference>
<evidence type="ECO:0000256" key="1">
    <source>
        <dbReference type="ARBA" id="ARBA00007257"/>
    </source>
</evidence>
<dbReference type="NCBIfam" id="TIGR02167">
    <property type="entry name" value="Liste_lipo_26"/>
    <property type="match status" value="1"/>
</dbReference>
<dbReference type="Gene3D" id="3.80.10.10">
    <property type="entry name" value="Ribonuclease Inhibitor"/>
    <property type="match status" value="1"/>
</dbReference>
<comment type="similarity">
    <text evidence="1">Belongs to the serine-aspartate repeat-containing protein (SDr) family.</text>
</comment>
<dbReference type="PANTHER" id="PTHR36108:SF13">
    <property type="entry name" value="COLOSSIN-B-RELATED"/>
    <property type="match status" value="1"/>
</dbReference>
<dbReference type="PANTHER" id="PTHR36108">
    <property type="entry name" value="COLOSSIN-B-RELATED"/>
    <property type="match status" value="1"/>
</dbReference>
<feature type="domain" description="CNA-B" evidence="5">
    <location>
        <begin position="1989"/>
        <end position="2083"/>
    </location>
</feature>
<feature type="domain" description="CNA-B" evidence="5">
    <location>
        <begin position="1769"/>
        <end position="1822"/>
    </location>
</feature>
<feature type="domain" description="SpaA-like prealbumin fold" evidence="6">
    <location>
        <begin position="2242"/>
        <end position="2322"/>
    </location>
</feature>
<accession>A0A174HPU9</accession>
<evidence type="ECO:0000313" key="8">
    <source>
        <dbReference type="Proteomes" id="UP000095679"/>
    </source>
</evidence>
<keyword evidence="4" id="KW-1133">Transmembrane helix</keyword>
<keyword evidence="3" id="KW-0732">Signal</keyword>
<gene>
    <name evidence="7" type="primary">cna</name>
    <name evidence="7" type="ORF">ERS852450_02387</name>
</gene>
<evidence type="ECO:0000256" key="4">
    <source>
        <dbReference type="SAM" id="Phobius"/>
    </source>
</evidence>
<dbReference type="InterPro" id="IPR011889">
    <property type="entry name" value="Liste_lipo_26"/>
</dbReference>
<name>A0A174HPU9_9FIRM</name>